<dbReference type="Proteomes" id="UP001596292">
    <property type="component" value="Unassembled WGS sequence"/>
</dbReference>
<dbReference type="EMBL" id="JBHSWN010000003">
    <property type="protein sequence ID" value="MFC6792948.1"/>
    <property type="molecule type" value="Genomic_DNA"/>
</dbReference>
<comment type="caution">
    <text evidence="1">The sequence shown here is derived from an EMBL/GenBank/DDBJ whole genome shotgun (WGS) entry which is preliminary data.</text>
</comment>
<accession>A0ABW2BR56</accession>
<evidence type="ECO:0000313" key="2">
    <source>
        <dbReference type="Proteomes" id="UP001596292"/>
    </source>
</evidence>
<name>A0ABW2BR56_9HYPH</name>
<gene>
    <name evidence="1" type="ORF">ACFQE0_27360</name>
</gene>
<proteinExistence type="predicted"/>
<reference evidence="2" key="1">
    <citation type="journal article" date="2019" name="Int. J. Syst. Evol. Microbiol.">
        <title>The Global Catalogue of Microorganisms (GCM) 10K type strain sequencing project: providing services to taxonomists for standard genome sequencing and annotation.</title>
        <authorList>
            <consortium name="The Broad Institute Genomics Platform"/>
            <consortium name="The Broad Institute Genome Sequencing Center for Infectious Disease"/>
            <person name="Wu L."/>
            <person name="Ma J."/>
        </authorList>
    </citation>
    <scope>NUCLEOTIDE SEQUENCE [LARGE SCALE GENOMIC DNA]</scope>
    <source>
        <strain evidence="2">CCUG 48316</strain>
    </source>
</reference>
<sequence>MADRLPTRAELVSLEHDEREAVIYSALDQRLADLARLKRIARATRGRANSITAIPPLRASINRLIARAAEFDIRVEVLRAA</sequence>
<evidence type="ECO:0000313" key="1">
    <source>
        <dbReference type="EMBL" id="MFC6792948.1"/>
    </source>
</evidence>
<protein>
    <submittedName>
        <fullName evidence="1">Uncharacterized protein</fullName>
    </submittedName>
</protein>
<dbReference type="RefSeq" id="WP_378975808.1">
    <property type="nucleotide sequence ID" value="NZ_JBHSWN010000003.1"/>
</dbReference>
<organism evidence="1 2">
    <name type="scientific">Methylobacterium komagatae</name>
    <dbReference type="NCBI Taxonomy" id="374425"/>
    <lineage>
        <taxon>Bacteria</taxon>
        <taxon>Pseudomonadati</taxon>
        <taxon>Pseudomonadota</taxon>
        <taxon>Alphaproteobacteria</taxon>
        <taxon>Hyphomicrobiales</taxon>
        <taxon>Methylobacteriaceae</taxon>
        <taxon>Methylobacterium</taxon>
    </lineage>
</organism>
<keyword evidence="2" id="KW-1185">Reference proteome</keyword>